<keyword evidence="8" id="KW-0320">Glycogen biosynthesis</keyword>
<dbReference type="GO" id="GO:0043169">
    <property type="term" value="F:cation binding"/>
    <property type="evidence" value="ECO:0007669"/>
    <property type="project" value="InterPro"/>
</dbReference>
<proteinExistence type="inferred from homology"/>
<dbReference type="Proteomes" id="UP000003100">
    <property type="component" value="Unassembled WGS sequence"/>
</dbReference>
<dbReference type="CDD" id="cd11322">
    <property type="entry name" value="AmyAc_Glg_BE"/>
    <property type="match status" value="1"/>
</dbReference>
<dbReference type="SUPFAM" id="SSF51011">
    <property type="entry name" value="Glycosyl hydrolase domain"/>
    <property type="match status" value="1"/>
</dbReference>
<evidence type="ECO:0000313" key="13">
    <source>
        <dbReference type="EMBL" id="EEG50315.1"/>
    </source>
</evidence>
<evidence type="ECO:0000256" key="7">
    <source>
        <dbReference type="ARBA" id="ARBA00022679"/>
    </source>
</evidence>
<gene>
    <name evidence="13" type="ORF">RUMHYD_00729</name>
</gene>
<dbReference type="InterPro" id="IPR013783">
    <property type="entry name" value="Ig-like_fold"/>
</dbReference>
<dbReference type="PANTHER" id="PTHR43651:SF3">
    <property type="entry name" value="1,4-ALPHA-GLUCAN-BRANCHING ENZYME"/>
    <property type="match status" value="1"/>
</dbReference>
<dbReference type="Gene3D" id="2.60.40.10">
    <property type="entry name" value="Immunoglobulins"/>
    <property type="match status" value="1"/>
</dbReference>
<dbReference type="AlphaFoldDB" id="C0CIR2"/>
<dbReference type="EMBL" id="ACBZ01000027">
    <property type="protein sequence ID" value="EEG50315.1"/>
    <property type="molecule type" value="Genomic_DNA"/>
</dbReference>
<dbReference type="PIRSF" id="PIRSF000463">
    <property type="entry name" value="GlgB"/>
    <property type="match status" value="1"/>
</dbReference>
<comment type="pathway">
    <text evidence="3">Glycan biosynthesis; glycogen biosynthesis.</text>
</comment>
<feature type="compositionally biased region" description="Basic residues" evidence="11">
    <location>
        <begin position="730"/>
        <end position="741"/>
    </location>
</feature>
<evidence type="ECO:0000256" key="11">
    <source>
        <dbReference type="SAM" id="MobiDB-lite"/>
    </source>
</evidence>
<reference evidence="13 14" key="2">
    <citation type="submission" date="2009-02" db="EMBL/GenBank/DDBJ databases">
        <title>Draft genome sequence of Blautia hydrogenotrophica DSM 10507 (Ruminococcus hydrogenotrophicus DSM 10507).</title>
        <authorList>
            <person name="Sudarsanam P."/>
            <person name="Ley R."/>
            <person name="Guruge J."/>
            <person name="Turnbaugh P.J."/>
            <person name="Mahowald M."/>
            <person name="Liep D."/>
            <person name="Gordon J."/>
        </authorList>
    </citation>
    <scope>NUCLEOTIDE SEQUENCE [LARGE SCALE GENOMIC DNA]</scope>
    <source>
        <strain evidence="14">DSM 10507 / JCM 14656 / S5a33</strain>
    </source>
</reference>
<evidence type="ECO:0000256" key="4">
    <source>
        <dbReference type="ARBA" id="ARBA00009000"/>
    </source>
</evidence>
<dbReference type="Pfam" id="PF02806">
    <property type="entry name" value="Alpha-amylase_C"/>
    <property type="match status" value="1"/>
</dbReference>
<keyword evidence="14" id="KW-1185">Reference proteome</keyword>
<evidence type="ECO:0000313" key="14">
    <source>
        <dbReference type="Proteomes" id="UP000003100"/>
    </source>
</evidence>
<organism evidence="13 14">
    <name type="scientific">Blautia hydrogenotrophica (strain DSM 10507 / JCM 14656 / S5a33)</name>
    <name type="common">Ruminococcus hydrogenotrophicus</name>
    <dbReference type="NCBI Taxonomy" id="476272"/>
    <lineage>
        <taxon>Bacteria</taxon>
        <taxon>Bacillati</taxon>
        <taxon>Bacillota</taxon>
        <taxon>Clostridia</taxon>
        <taxon>Lachnospirales</taxon>
        <taxon>Lachnospiraceae</taxon>
        <taxon>Blautia</taxon>
    </lineage>
</organism>
<dbReference type="GO" id="GO:0004553">
    <property type="term" value="F:hydrolase activity, hydrolyzing O-glycosyl compounds"/>
    <property type="evidence" value="ECO:0007669"/>
    <property type="project" value="InterPro"/>
</dbReference>
<evidence type="ECO:0000256" key="8">
    <source>
        <dbReference type="ARBA" id="ARBA00023056"/>
    </source>
</evidence>
<keyword evidence="5" id="KW-0321">Glycogen metabolism</keyword>
<accession>C0CIR2</accession>
<dbReference type="EC" id="2.4.1.18" evidence="10"/>
<comment type="function">
    <text evidence="2">Catalyzes the formation of the alpha-1,6-glucosidic linkages in glycogen by scission of a 1,4-alpha-linked oligosaccharide from growing alpha-1,4-glucan chains and the subsequent attachment of the oligosaccharide to the alpha-1,6 position.</text>
</comment>
<dbReference type="SUPFAM" id="SSF81296">
    <property type="entry name" value="E set domains"/>
    <property type="match status" value="2"/>
</dbReference>
<dbReference type="NCBIfam" id="TIGR01515">
    <property type="entry name" value="branching_enzym"/>
    <property type="match status" value="1"/>
</dbReference>
<dbReference type="GO" id="GO:0003844">
    <property type="term" value="F:1,4-alpha-glucan branching enzyme activity"/>
    <property type="evidence" value="ECO:0007669"/>
    <property type="project" value="UniProtKB-UniRule"/>
</dbReference>
<dbReference type="InterPro" id="IPR037439">
    <property type="entry name" value="Branching_enzy"/>
</dbReference>
<dbReference type="InterPro" id="IPR017853">
    <property type="entry name" value="GH"/>
</dbReference>
<dbReference type="GO" id="GO:0005978">
    <property type="term" value="P:glycogen biosynthetic process"/>
    <property type="evidence" value="ECO:0007669"/>
    <property type="project" value="UniProtKB-UniRule"/>
</dbReference>
<dbReference type="UniPathway" id="UPA00164"/>
<name>C0CIR2_BLAHS</name>
<evidence type="ECO:0000256" key="10">
    <source>
        <dbReference type="NCBIfam" id="TIGR01515"/>
    </source>
</evidence>
<feature type="domain" description="Glycosyl hydrolase family 13 catalytic" evidence="12">
    <location>
        <begin position="258"/>
        <end position="624"/>
    </location>
</feature>
<dbReference type="InterPro" id="IPR054169">
    <property type="entry name" value="GlgB_N"/>
</dbReference>
<dbReference type="Pfam" id="PF02922">
    <property type="entry name" value="CBM_48"/>
    <property type="match status" value="1"/>
</dbReference>
<sequence length="756" mass="86712">MQQEECKVKNQAYEYMNWPRIEGILYGEESSPRDVMQPRTVPGGVLVQGYFPGAAKVTVRNLKSGQKFPMSLEEEAGYFAAILPYKRIPSYEFLVENEKGQTERRRDLYSFPSLITEEDEKKFCAGIYYEVYKKLGAHHCMHKGVEGTSFAVWAPNALHVSVVGDFNQWDGRGTLMHRCPMSGIYELFIPDVKPGALYKYEIKVKGGNTILKADPYGQQSEMPPATASVVPKVSDFQWEDQKWMEKRKKYVKKNVPISIYEVNPFQWMTSEGEKPDSYQSLGRKLAEYVSEMGYTHVELTPVMEYLDEKSSGYVTFAYYSPSRRLGEAEDFKEMVSILHQAGVGVILDWTPAQFSNAGAGLALFDGTCLYEPEWAERKFHPVWGTYLYKYGSPMVKNFLIANAWYWLEQFHVDGLRMDDVDVMLYLDYGRRDGEWLPNMYGTNENLDAMEFLKHLNSIVKKKMPEVLLIAQEDGLWPDLTDSVENDHLGFDYKWSGGWTKDFLNYLSRDSAVRGKYHDELTLSMLYAYCEEYVLTLASRDVGNYERFLKRIPGTDKEKEATVRVAYGYLMTHPGKKMQAMDASAPAYMQEYVKTLNQLYRSQPALYQKDDETEGFEWIQLMKAKEHIITFLRKTGKPEETLLVICNFSTAAYDNYSVGVPYAGKYKEVLNSDHEKFGGSGVTNPRIKMSKKVECDERNASITVKVPPLGISVYAFSREVKKVTGNQGAKRSQKKTTRAGKKNLKDELAEKIRKESE</sequence>
<dbReference type="Gene3D" id="3.20.20.80">
    <property type="entry name" value="Glycosidases"/>
    <property type="match status" value="1"/>
</dbReference>
<evidence type="ECO:0000256" key="9">
    <source>
        <dbReference type="ARBA" id="ARBA00023277"/>
    </source>
</evidence>
<dbReference type="InterPro" id="IPR013780">
    <property type="entry name" value="Glyco_hydro_b"/>
</dbReference>
<keyword evidence="7" id="KW-0808">Transferase</keyword>
<dbReference type="InterPro" id="IPR006048">
    <property type="entry name" value="A-amylase/branching_C"/>
</dbReference>
<dbReference type="eggNOG" id="COG0296">
    <property type="taxonomic scope" value="Bacteria"/>
</dbReference>
<comment type="catalytic activity">
    <reaction evidence="1">
        <text>Transfers a segment of a (1-&gt;4)-alpha-D-glucan chain to a primary hydroxy group in a similar glucan chain.</text>
        <dbReference type="EC" id="2.4.1.18"/>
    </reaction>
</comment>
<evidence type="ECO:0000256" key="3">
    <source>
        <dbReference type="ARBA" id="ARBA00004964"/>
    </source>
</evidence>
<protein>
    <recommendedName>
        <fullName evidence="10">1,4-alpha-glucan branching enzyme</fullName>
        <ecNumber evidence="10">2.4.1.18</ecNumber>
    </recommendedName>
</protein>
<dbReference type="InterPro" id="IPR006047">
    <property type="entry name" value="GH13_cat_dom"/>
</dbReference>
<dbReference type="FunFam" id="2.60.40.1180:FF:000002">
    <property type="entry name" value="1,4-alpha-glucan branching enzyme GlgB"/>
    <property type="match status" value="1"/>
</dbReference>
<dbReference type="InterPro" id="IPR006407">
    <property type="entry name" value="GlgB"/>
</dbReference>
<dbReference type="Pfam" id="PF22019">
    <property type="entry name" value="GlgB_N"/>
    <property type="match status" value="1"/>
</dbReference>
<dbReference type="PATRIC" id="fig|476272.21.peg.3731"/>
<keyword evidence="9" id="KW-0119">Carbohydrate metabolism</keyword>
<feature type="compositionally biased region" description="Basic and acidic residues" evidence="11">
    <location>
        <begin position="742"/>
        <end position="756"/>
    </location>
</feature>
<dbReference type="PANTHER" id="PTHR43651">
    <property type="entry name" value="1,4-ALPHA-GLUCAN-BRANCHING ENZYME"/>
    <property type="match status" value="1"/>
</dbReference>
<dbReference type="InterPro" id="IPR044143">
    <property type="entry name" value="GlgB_N_E_set_prok"/>
</dbReference>
<feature type="region of interest" description="Disordered" evidence="11">
    <location>
        <begin position="722"/>
        <end position="756"/>
    </location>
</feature>
<evidence type="ECO:0000256" key="5">
    <source>
        <dbReference type="ARBA" id="ARBA00022600"/>
    </source>
</evidence>
<evidence type="ECO:0000256" key="6">
    <source>
        <dbReference type="ARBA" id="ARBA00022676"/>
    </source>
</evidence>
<dbReference type="InterPro" id="IPR004193">
    <property type="entry name" value="Glyco_hydro_13_N"/>
</dbReference>
<evidence type="ECO:0000256" key="2">
    <source>
        <dbReference type="ARBA" id="ARBA00002953"/>
    </source>
</evidence>
<dbReference type="Pfam" id="PF00128">
    <property type="entry name" value="Alpha-amylase"/>
    <property type="match status" value="1"/>
</dbReference>
<evidence type="ECO:0000256" key="1">
    <source>
        <dbReference type="ARBA" id="ARBA00000826"/>
    </source>
</evidence>
<dbReference type="FunFam" id="2.60.40.10:FF:000169">
    <property type="entry name" value="1,4-alpha-glucan branching enzyme GlgB"/>
    <property type="match status" value="1"/>
</dbReference>
<comment type="similarity">
    <text evidence="4">Belongs to the glycosyl hydrolase 13 family. GlgB subfamily.</text>
</comment>
<dbReference type="GO" id="GO:0005829">
    <property type="term" value="C:cytosol"/>
    <property type="evidence" value="ECO:0007669"/>
    <property type="project" value="TreeGrafter"/>
</dbReference>
<keyword evidence="6" id="KW-0328">Glycosyltransferase</keyword>
<reference evidence="13 14" key="1">
    <citation type="submission" date="2009-01" db="EMBL/GenBank/DDBJ databases">
        <authorList>
            <person name="Fulton L."/>
            <person name="Clifton S."/>
            <person name="Fulton B."/>
            <person name="Xu J."/>
            <person name="Minx P."/>
            <person name="Pepin K.H."/>
            <person name="Johnson M."/>
            <person name="Bhonagiri V."/>
            <person name="Nash W.E."/>
            <person name="Mardis E.R."/>
            <person name="Wilson R.K."/>
        </authorList>
    </citation>
    <scope>NUCLEOTIDE SEQUENCE [LARGE SCALE GENOMIC DNA]</scope>
    <source>
        <strain evidence="14">DSM 10507 / JCM 14656 / S5a33</strain>
    </source>
</reference>
<dbReference type="CDD" id="cd02855">
    <property type="entry name" value="E_set_GBE_prok_N"/>
    <property type="match status" value="1"/>
</dbReference>
<dbReference type="Gene3D" id="2.60.40.1180">
    <property type="entry name" value="Golgi alpha-mannosidase II"/>
    <property type="match status" value="1"/>
</dbReference>
<dbReference type="HOGENOM" id="CLU_004245_2_0_9"/>
<evidence type="ECO:0000259" key="12">
    <source>
        <dbReference type="SMART" id="SM00642"/>
    </source>
</evidence>
<dbReference type="SUPFAM" id="SSF51445">
    <property type="entry name" value="(Trans)glycosidases"/>
    <property type="match status" value="1"/>
</dbReference>
<dbReference type="SMART" id="SM00642">
    <property type="entry name" value="Aamy"/>
    <property type="match status" value="1"/>
</dbReference>
<dbReference type="InterPro" id="IPR014756">
    <property type="entry name" value="Ig_E-set"/>
</dbReference>